<evidence type="ECO:0000313" key="2">
    <source>
        <dbReference type="Proteomes" id="UP000719766"/>
    </source>
</evidence>
<keyword evidence="2" id="KW-1185">Reference proteome</keyword>
<dbReference type="Proteomes" id="UP000719766">
    <property type="component" value="Unassembled WGS sequence"/>
</dbReference>
<dbReference type="OrthoDB" id="3256444at2759"/>
<protein>
    <submittedName>
        <fullName evidence="1">Uncharacterized protein</fullName>
    </submittedName>
</protein>
<dbReference type="RefSeq" id="XP_041166675.1">
    <property type="nucleotide sequence ID" value="XM_041297066.1"/>
</dbReference>
<organism evidence="1 2">
    <name type="scientific">Suillus plorans</name>
    <dbReference type="NCBI Taxonomy" id="116603"/>
    <lineage>
        <taxon>Eukaryota</taxon>
        <taxon>Fungi</taxon>
        <taxon>Dikarya</taxon>
        <taxon>Basidiomycota</taxon>
        <taxon>Agaricomycotina</taxon>
        <taxon>Agaricomycetes</taxon>
        <taxon>Agaricomycetidae</taxon>
        <taxon>Boletales</taxon>
        <taxon>Suillineae</taxon>
        <taxon>Suillaceae</taxon>
        <taxon>Suillus</taxon>
    </lineage>
</organism>
<reference evidence="1" key="1">
    <citation type="journal article" date="2020" name="New Phytol.">
        <title>Comparative genomics reveals dynamic genome evolution in host specialist ectomycorrhizal fungi.</title>
        <authorList>
            <person name="Lofgren L.A."/>
            <person name="Nguyen N.H."/>
            <person name="Vilgalys R."/>
            <person name="Ruytinx J."/>
            <person name="Liao H.L."/>
            <person name="Branco S."/>
            <person name="Kuo A."/>
            <person name="LaButti K."/>
            <person name="Lipzen A."/>
            <person name="Andreopoulos W."/>
            <person name="Pangilinan J."/>
            <person name="Riley R."/>
            <person name="Hundley H."/>
            <person name="Na H."/>
            <person name="Barry K."/>
            <person name="Grigoriev I.V."/>
            <person name="Stajich J.E."/>
            <person name="Kennedy P.G."/>
        </authorList>
    </citation>
    <scope>NUCLEOTIDE SEQUENCE</scope>
    <source>
        <strain evidence="1">S12</strain>
    </source>
</reference>
<name>A0A9P7J668_9AGAM</name>
<proteinExistence type="predicted"/>
<comment type="caution">
    <text evidence="1">The sequence shown here is derived from an EMBL/GenBank/DDBJ whole genome shotgun (WGS) entry which is preliminary data.</text>
</comment>
<dbReference type="AlphaFoldDB" id="A0A9P7J668"/>
<dbReference type="EMBL" id="JABBWE010000003">
    <property type="protein sequence ID" value="KAG1805060.1"/>
    <property type="molecule type" value="Genomic_DNA"/>
</dbReference>
<dbReference type="GeneID" id="64590830"/>
<gene>
    <name evidence="1" type="ORF">HD556DRAFT_1226190</name>
</gene>
<accession>A0A9P7J668</accession>
<sequence length="155" mass="17885">MKKPVAFVSEVTTMRHHMDTFHCNDYIQWADTNKFTSMLPRDTKCCKLDAAADSQARLDVHLSEKKPKDRLVPYSDTLFHEAAIEWLIKTDQPIDALNHKSFKYMIDTAARATNGVKIPGRRQMRQAIINLFKCNLTNLRNQLLVRVHTHAVLAH</sequence>
<evidence type="ECO:0000313" key="1">
    <source>
        <dbReference type="EMBL" id="KAG1805060.1"/>
    </source>
</evidence>